<evidence type="ECO:0000256" key="2">
    <source>
        <dbReference type="SAM" id="Phobius"/>
    </source>
</evidence>
<evidence type="ECO:0000256" key="1">
    <source>
        <dbReference type="ARBA" id="ARBA00006803"/>
    </source>
</evidence>
<dbReference type="AlphaFoldDB" id="A0AAV5VUM5"/>
<feature type="transmembrane region" description="Helical" evidence="2">
    <location>
        <begin position="23"/>
        <end position="45"/>
    </location>
</feature>
<feature type="non-terminal residue" evidence="3">
    <location>
        <position position="154"/>
    </location>
</feature>
<keyword evidence="4" id="KW-1185">Reference proteome</keyword>
<comment type="caution">
    <text evidence="3">The sequence shown here is derived from an EMBL/GenBank/DDBJ whole genome shotgun (WGS) entry which is preliminary data.</text>
</comment>
<comment type="similarity">
    <text evidence="1">Belongs to the nematode receptor-like protein sre family.</text>
</comment>
<feature type="non-terminal residue" evidence="3">
    <location>
        <position position="1"/>
    </location>
</feature>
<dbReference type="EMBL" id="BTSY01000004">
    <property type="protein sequence ID" value="GMT21687.1"/>
    <property type="molecule type" value="Genomic_DNA"/>
</dbReference>
<dbReference type="GO" id="GO:0007606">
    <property type="term" value="P:sensory perception of chemical stimulus"/>
    <property type="evidence" value="ECO:0007669"/>
    <property type="project" value="InterPro"/>
</dbReference>
<dbReference type="Pfam" id="PF03125">
    <property type="entry name" value="Sre"/>
    <property type="match status" value="1"/>
</dbReference>
<feature type="transmembrane region" description="Helical" evidence="2">
    <location>
        <begin position="111"/>
        <end position="134"/>
    </location>
</feature>
<evidence type="ECO:0000313" key="3">
    <source>
        <dbReference type="EMBL" id="GMT21687.1"/>
    </source>
</evidence>
<proteinExistence type="inferred from homology"/>
<dbReference type="InterPro" id="IPR004151">
    <property type="entry name" value="7TM_GPCR_serpentine_rcpt_Sre"/>
</dbReference>
<keyword evidence="2" id="KW-0472">Membrane</keyword>
<organism evidence="3 4">
    <name type="scientific">Pristionchus fissidentatus</name>
    <dbReference type="NCBI Taxonomy" id="1538716"/>
    <lineage>
        <taxon>Eukaryota</taxon>
        <taxon>Metazoa</taxon>
        <taxon>Ecdysozoa</taxon>
        <taxon>Nematoda</taxon>
        <taxon>Chromadorea</taxon>
        <taxon>Rhabditida</taxon>
        <taxon>Rhabditina</taxon>
        <taxon>Diplogasteromorpha</taxon>
        <taxon>Diplogasteroidea</taxon>
        <taxon>Neodiplogasteridae</taxon>
        <taxon>Pristionchus</taxon>
    </lineage>
</organism>
<keyword evidence="2" id="KW-0812">Transmembrane</keyword>
<reference evidence="3" key="1">
    <citation type="submission" date="2023-10" db="EMBL/GenBank/DDBJ databases">
        <title>Genome assembly of Pristionchus species.</title>
        <authorList>
            <person name="Yoshida K."/>
            <person name="Sommer R.J."/>
        </authorList>
    </citation>
    <scope>NUCLEOTIDE SEQUENCE</scope>
    <source>
        <strain evidence="3">RS5133</strain>
    </source>
</reference>
<sequence>YIHYSRYAAFRFSYDYETNQRRWISSLIIASNTTFSATIALVLVLNLMDGTIYMFSNFCLSNLSCLIFYRIVTQNKRQEHRLTSFRDRLGYSVSRRWQVNDNIRLAKDIRIIIYGCSAQISFYLPIFFLPPLLLGQNPQWRSALELSKAVFQLL</sequence>
<protein>
    <recommendedName>
        <fullName evidence="5">G protein-coupled receptor</fullName>
    </recommendedName>
</protein>
<feature type="transmembrane region" description="Helical" evidence="2">
    <location>
        <begin position="51"/>
        <end position="72"/>
    </location>
</feature>
<accession>A0AAV5VUM5</accession>
<dbReference type="GO" id="GO:0016020">
    <property type="term" value="C:membrane"/>
    <property type="evidence" value="ECO:0007669"/>
    <property type="project" value="InterPro"/>
</dbReference>
<dbReference type="PANTHER" id="PTHR23128">
    <property type="entry name" value="SERPENTINE RECEPTOR, CLASS E (EPSILON)-RELATED"/>
    <property type="match status" value="1"/>
</dbReference>
<name>A0AAV5VUM5_9BILA</name>
<dbReference type="Proteomes" id="UP001432322">
    <property type="component" value="Unassembled WGS sequence"/>
</dbReference>
<dbReference type="PANTHER" id="PTHR23128:SF132">
    <property type="entry name" value="SERPENTINE RECEPTOR, CLASS E (EPSILON)-RELATED"/>
    <property type="match status" value="1"/>
</dbReference>
<gene>
    <name evidence="3" type="ORF">PFISCL1PPCAC_12984</name>
</gene>
<keyword evidence="2" id="KW-1133">Transmembrane helix</keyword>
<evidence type="ECO:0000313" key="4">
    <source>
        <dbReference type="Proteomes" id="UP001432322"/>
    </source>
</evidence>
<evidence type="ECO:0008006" key="5">
    <source>
        <dbReference type="Google" id="ProtNLM"/>
    </source>
</evidence>